<organism evidence="2 3">
    <name type="scientific">Elysia marginata</name>
    <dbReference type="NCBI Taxonomy" id="1093978"/>
    <lineage>
        <taxon>Eukaryota</taxon>
        <taxon>Metazoa</taxon>
        <taxon>Spiralia</taxon>
        <taxon>Lophotrochozoa</taxon>
        <taxon>Mollusca</taxon>
        <taxon>Gastropoda</taxon>
        <taxon>Heterobranchia</taxon>
        <taxon>Euthyneura</taxon>
        <taxon>Panpulmonata</taxon>
        <taxon>Sacoglossa</taxon>
        <taxon>Placobranchoidea</taxon>
        <taxon>Plakobranchidae</taxon>
        <taxon>Elysia</taxon>
    </lineage>
</organism>
<accession>A0AAV4H9F1</accession>
<evidence type="ECO:0000259" key="1">
    <source>
        <dbReference type="PROSITE" id="PS50234"/>
    </source>
</evidence>
<dbReference type="InterPro" id="IPR002035">
    <property type="entry name" value="VWF_A"/>
</dbReference>
<dbReference type="Proteomes" id="UP000762676">
    <property type="component" value="Unassembled WGS sequence"/>
</dbReference>
<dbReference type="PRINTS" id="PR00453">
    <property type="entry name" value="VWFADOMAIN"/>
</dbReference>
<keyword evidence="2" id="KW-0176">Collagen</keyword>
<keyword evidence="3" id="KW-1185">Reference proteome</keyword>
<reference evidence="2 3" key="1">
    <citation type="journal article" date="2021" name="Elife">
        <title>Chloroplast acquisition without the gene transfer in kleptoplastic sea slugs, Plakobranchus ocellatus.</title>
        <authorList>
            <person name="Maeda T."/>
            <person name="Takahashi S."/>
            <person name="Yoshida T."/>
            <person name="Shimamura S."/>
            <person name="Takaki Y."/>
            <person name="Nagai Y."/>
            <person name="Toyoda A."/>
            <person name="Suzuki Y."/>
            <person name="Arimoto A."/>
            <person name="Ishii H."/>
            <person name="Satoh N."/>
            <person name="Nishiyama T."/>
            <person name="Hasebe M."/>
            <person name="Maruyama T."/>
            <person name="Minagawa J."/>
            <person name="Obokata J."/>
            <person name="Shigenobu S."/>
        </authorList>
    </citation>
    <scope>NUCLEOTIDE SEQUENCE [LARGE SCALE GENOMIC DNA]</scope>
</reference>
<evidence type="ECO:0000313" key="2">
    <source>
        <dbReference type="EMBL" id="GFR93691.1"/>
    </source>
</evidence>
<dbReference type="EMBL" id="BMAT01012510">
    <property type="protein sequence ID" value="GFR93691.1"/>
    <property type="molecule type" value="Genomic_DNA"/>
</dbReference>
<dbReference type="PANTHER" id="PTHR24020">
    <property type="entry name" value="COLLAGEN ALPHA"/>
    <property type="match status" value="1"/>
</dbReference>
<feature type="domain" description="VWFA" evidence="1">
    <location>
        <begin position="224"/>
        <end position="371"/>
    </location>
</feature>
<feature type="domain" description="VWFA" evidence="1">
    <location>
        <begin position="3"/>
        <end position="198"/>
    </location>
</feature>
<dbReference type="CDD" id="cd01450">
    <property type="entry name" value="vWFA_subfamily_ECM"/>
    <property type="match status" value="1"/>
</dbReference>
<dbReference type="AlphaFoldDB" id="A0AAV4H9F1"/>
<proteinExistence type="predicted"/>
<dbReference type="GO" id="GO:0005581">
    <property type="term" value="C:collagen trimer"/>
    <property type="evidence" value="ECO:0007669"/>
    <property type="project" value="UniProtKB-KW"/>
</dbReference>
<dbReference type="Gene3D" id="3.40.50.410">
    <property type="entry name" value="von Willebrand factor, type A domain"/>
    <property type="match status" value="2"/>
</dbReference>
<dbReference type="InterPro" id="IPR036465">
    <property type="entry name" value="vWFA_dom_sf"/>
</dbReference>
<comment type="caution">
    <text evidence="2">The sequence shown here is derived from an EMBL/GenBank/DDBJ whole genome shotgun (WGS) entry which is preliminary data.</text>
</comment>
<gene>
    <name evidence="2" type="ORF">ElyMa_006232000</name>
</gene>
<dbReference type="InterPro" id="IPR050525">
    <property type="entry name" value="ECM_Assembly_Org"/>
</dbReference>
<dbReference type="PROSITE" id="PS50234">
    <property type="entry name" value="VWFA"/>
    <property type="match status" value="2"/>
</dbReference>
<sequence>MVDVVFALDSSTEITPRDFWYQVNFVRDFALGLDLGTNGSRIGVLLYGSRIIPQFDINAHSNLYTAISALNKVRLDPTAGVTRLDKVLRHVTTKSFRRSVARRNAAQMVILVTGSASSNLNRVKKESRRARKTGVDVVTIGVGDDVNPEELSIISGDEKPGFFNILHNFKSKYSGKRDTQKLFRIPTFDELRSVVQEIAIQACTAEQSPVPVSDQACGTRQEADMMFVMDSASAGKKNTKKTLDFMKKVANKVEVGKRRVQMGLIHPDECDTMTESFRLDSHRSRDQIMSSLDRKEGDEISRLLRDMRKDGFKKKKGGRWDAKKIAVVLIDGVLEKPMRALKEARDTAYPAGDRRNVCLPSLRPSLQSSQL</sequence>
<dbReference type="Pfam" id="PF00092">
    <property type="entry name" value="VWA"/>
    <property type="match status" value="2"/>
</dbReference>
<dbReference type="SUPFAM" id="SSF53300">
    <property type="entry name" value="vWA-like"/>
    <property type="match status" value="2"/>
</dbReference>
<dbReference type="PANTHER" id="PTHR24020:SF84">
    <property type="entry name" value="VWFA DOMAIN-CONTAINING PROTEIN"/>
    <property type="match status" value="1"/>
</dbReference>
<dbReference type="SMART" id="SM00327">
    <property type="entry name" value="VWA"/>
    <property type="match status" value="2"/>
</dbReference>
<name>A0AAV4H9F1_9GAST</name>
<protein>
    <submittedName>
        <fullName evidence="2">Collagen alpha-6(VI) chain</fullName>
    </submittedName>
</protein>
<evidence type="ECO:0000313" key="3">
    <source>
        <dbReference type="Proteomes" id="UP000762676"/>
    </source>
</evidence>